<dbReference type="InterPro" id="IPR003607">
    <property type="entry name" value="HD/PDEase_dom"/>
</dbReference>
<dbReference type="SMART" id="SM00471">
    <property type="entry name" value="HDc"/>
    <property type="match status" value="1"/>
</dbReference>
<sequence>MQDQGLVLQAVHFAAIAHSDQRRKNKEKSPYIIHSIEVANVLSTSGVTSAIILCAALLHDVVEDTKFTSEDIKNEFGPVISRIVDLCSDDKKLSKIARKKSQIEHAAHMAHNEEFMYTLNGEKIDVNKCAILVKLADKYSNVFGLSKDPPTFWSRDQIIGYIVWSYYCVQAMKGFNIKLDVTLERLFGDCFNHFSIDMSNSEELLNDYYALMEKIDN</sequence>
<dbReference type="Gene3D" id="1.10.3210.10">
    <property type="entry name" value="Hypothetical protein af1432"/>
    <property type="match status" value="1"/>
</dbReference>
<dbReference type="CDD" id="cd00077">
    <property type="entry name" value="HDc"/>
    <property type="match status" value="1"/>
</dbReference>
<name>A0A6C0C8H0_9ZZZZ</name>
<evidence type="ECO:0000313" key="2">
    <source>
        <dbReference type="EMBL" id="QHT00657.1"/>
    </source>
</evidence>
<dbReference type="PANTHER" id="PTHR46246">
    <property type="entry name" value="GUANOSINE-3',5'-BIS(DIPHOSPHATE) 3'-PYROPHOSPHOHYDROLASE MESH1"/>
    <property type="match status" value="1"/>
</dbReference>
<evidence type="ECO:0000259" key="1">
    <source>
        <dbReference type="SMART" id="SM00471"/>
    </source>
</evidence>
<organism evidence="2">
    <name type="scientific">viral metagenome</name>
    <dbReference type="NCBI Taxonomy" id="1070528"/>
    <lineage>
        <taxon>unclassified sequences</taxon>
        <taxon>metagenomes</taxon>
        <taxon>organismal metagenomes</taxon>
    </lineage>
</organism>
<accession>A0A6C0C8H0</accession>
<dbReference type="AlphaFoldDB" id="A0A6C0C8H0"/>
<protein>
    <recommendedName>
        <fullName evidence="1">HD/PDEase domain-containing protein</fullName>
    </recommendedName>
</protein>
<dbReference type="EMBL" id="MN739357">
    <property type="protein sequence ID" value="QHT00657.1"/>
    <property type="molecule type" value="Genomic_DNA"/>
</dbReference>
<dbReference type="GO" id="GO:0008893">
    <property type="term" value="F:guanosine-3',5'-bis(diphosphate) 3'-diphosphatase activity"/>
    <property type="evidence" value="ECO:0007669"/>
    <property type="project" value="TreeGrafter"/>
</dbReference>
<dbReference type="PANTHER" id="PTHR46246:SF1">
    <property type="entry name" value="GUANOSINE-3',5'-BIS(DIPHOSPHATE) 3'-PYROPHOSPHOHYDROLASE MESH1"/>
    <property type="match status" value="1"/>
</dbReference>
<proteinExistence type="predicted"/>
<dbReference type="Pfam" id="PF13328">
    <property type="entry name" value="HD_4"/>
    <property type="match status" value="1"/>
</dbReference>
<dbReference type="InterPro" id="IPR052194">
    <property type="entry name" value="MESH1"/>
</dbReference>
<reference evidence="2" key="1">
    <citation type="journal article" date="2020" name="Nature">
        <title>Giant virus diversity and host interactions through global metagenomics.</title>
        <authorList>
            <person name="Schulz F."/>
            <person name="Roux S."/>
            <person name="Paez-Espino D."/>
            <person name="Jungbluth S."/>
            <person name="Walsh D.A."/>
            <person name="Denef V.J."/>
            <person name="McMahon K.D."/>
            <person name="Konstantinidis K.T."/>
            <person name="Eloe-Fadrosh E.A."/>
            <person name="Kyrpides N.C."/>
            <person name="Woyke T."/>
        </authorList>
    </citation>
    <scope>NUCLEOTIDE SEQUENCE</scope>
    <source>
        <strain evidence="2">GVMAG-M-3300020192-26</strain>
    </source>
</reference>
<dbReference type="SUPFAM" id="SSF109604">
    <property type="entry name" value="HD-domain/PDEase-like"/>
    <property type="match status" value="1"/>
</dbReference>
<feature type="domain" description="HD/PDEase" evidence="1">
    <location>
        <begin position="27"/>
        <end position="151"/>
    </location>
</feature>